<feature type="compositionally biased region" description="Basic and acidic residues" evidence="2">
    <location>
        <begin position="305"/>
        <end position="316"/>
    </location>
</feature>
<protein>
    <submittedName>
        <fullName evidence="3">Uncharacterized protein</fullName>
    </submittedName>
</protein>
<dbReference type="GO" id="GO:0036064">
    <property type="term" value="C:ciliary basal body"/>
    <property type="evidence" value="ECO:0007669"/>
    <property type="project" value="TreeGrafter"/>
</dbReference>
<evidence type="ECO:0000313" key="4">
    <source>
        <dbReference type="Proteomes" id="UP000092462"/>
    </source>
</evidence>
<feature type="compositionally biased region" description="Low complexity" evidence="2">
    <location>
        <begin position="252"/>
        <end position="265"/>
    </location>
</feature>
<dbReference type="GO" id="GO:0005814">
    <property type="term" value="C:centriole"/>
    <property type="evidence" value="ECO:0007669"/>
    <property type="project" value="TreeGrafter"/>
</dbReference>
<dbReference type="EnsemblMetazoa" id="PPAI007021-RA">
    <property type="protein sequence ID" value="PPAI007021-PA"/>
    <property type="gene ID" value="PPAI007021"/>
</dbReference>
<dbReference type="EMBL" id="AJVK01059299">
    <property type="status" value="NOT_ANNOTATED_CDS"/>
    <property type="molecule type" value="Genomic_DNA"/>
</dbReference>
<reference evidence="3" key="1">
    <citation type="submission" date="2022-08" db="UniProtKB">
        <authorList>
            <consortium name="EnsemblMetazoa"/>
        </authorList>
    </citation>
    <scope>IDENTIFICATION</scope>
    <source>
        <strain evidence="3">Israel</strain>
    </source>
</reference>
<name>A0A1B0DG60_PHLPP</name>
<dbReference type="GO" id="GO:0060271">
    <property type="term" value="P:cilium assembly"/>
    <property type="evidence" value="ECO:0007669"/>
    <property type="project" value="InterPro"/>
</dbReference>
<feature type="coiled-coil region" evidence="1">
    <location>
        <begin position="350"/>
        <end position="399"/>
    </location>
</feature>
<feature type="coiled-coil region" evidence="1">
    <location>
        <begin position="425"/>
        <end position="502"/>
    </location>
</feature>
<evidence type="ECO:0000256" key="2">
    <source>
        <dbReference type="SAM" id="MobiDB-lite"/>
    </source>
</evidence>
<accession>A0A1B0DG60</accession>
<sequence length="512" mass="58054">MEFSVIQENSSYLQQLKTASTFLESASGNIENLKETIDERISGIAADKAREIEARERQLEEQLKRVERSRDLAEAERLKLLDLVQTLDVKLNKLSKEASEEQWMLKEKLATLEVERASFERERGKAKMSDLFGIGKPETAQITPNLPVKKPDPPAPVEPPKVKAEVRKETPKKTPELKSKVSFDDDTDLDLGFDPKQPKVKTNIFDDLLGTQPAKTQGFPQKSDPRPKTTPAPVSRQSTIDRDDGAAGLPVPTGRPRTGGRATGAIPDPLGLFSDTRENREKEAVKQEPQGKSAPVDWLGLGSDAPKDNQPKKALQEDSIPQNPEIQDSGKQILETMHHQEAQLVLASQMKSQERALVEIQARQADLLRRQEVQFSELMQKQMQRQSVLEENIRRQQEKINSHIEVLMNQPVVAGFPKESDEPRNQTDTLEVVELKADVKRLELEKLRLEDLLSNVKSNHEEELILMERSHKKQISVLEETLQSLENRLKSENTSLEEFYSRKIAKLEEEKK</sequence>
<keyword evidence="1" id="KW-0175">Coiled coil</keyword>
<proteinExistence type="predicted"/>
<evidence type="ECO:0000256" key="1">
    <source>
        <dbReference type="SAM" id="Coils"/>
    </source>
</evidence>
<dbReference type="GO" id="GO:0097539">
    <property type="term" value="C:ciliary transition fiber"/>
    <property type="evidence" value="ECO:0007669"/>
    <property type="project" value="InterPro"/>
</dbReference>
<dbReference type="VEuPathDB" id="VectorBase:PPAI007021"/>
<organism evidence="3 4">
    <name type="scientific">Phlebotomus papatasi</name>
    <name type="common">Sandfly</name>
    <dbReference type="NCBI Taxonomy" id="29031"/>
    <lineage>
        <taxon>Eukaryota</taxon>
        <taxon>Metazoa</taxon>
        <taxon>Ecdysozoa</taxon>
        <taxon>Arthropoda</taxon>
        <taxon>Hexapoda</taxon>
        <taxon>Insecta</taxon>
        <taxon>Pterygota</taxon>
        <taxon>Neoptera</taxon>
        <taxon>Endopterygota</taxon>
        <taxon>Diptera</taxon>
        <taxon>Nematocera</taxon>
        <taxon>Psychodoidea</taxon>
        <taxon>Psychodidae</taxon>
        <taxon>Phlebotomus</taxon>
        <taxon>Phlebotomus</taxon>
    </lineage>
</organism>
<keyword evidence="4" id="KW-1185">Reference proteome</keyword>
<dbReference type="PANTHER" id="PTHR33689:SF1">
    <property type="entry name" value="FAS-BINDING FACTOR 1"/>
    <property type="match status" value="1"/>
</dbReference>
<feature type="coiled-coil region" evidence="1">
    <location>
        <begin position="45"/>
        <end position="76"/>
    </location>
</feature>
<feature type="compositionally biased region" description="Basic and acidic residues" evidence="2">
    <location>
        <begin position="160"/>
        <end position="183"/>
    </location>
</feature>
<dbReference type="Proteomes" id="UP000092462">
    <property type="component" value="Unassembled WGS sequence"/>
</dbReference>
<evidence type="ECO:0000313" key="3">
    <source>
        <dbReference type="EnsemblMetazoa" id="PPAI007021-PA"/>
    </source>
</evidence>
<feature type="region of interest" description="Disordered" evidence="2">
    <location>
        <begin position="134"/>
        <end position="335"/>
    </location>
</feature>
<feature type="compositionally biased region" description="Polar residues" evidence="2">
    <location>
        <begin position="319"/>
        <end position="330"/>
    </location>
</feature>
<dbReference type="VEuPathDB" id="VectorBase:PPAPM1_008801"/>
<dbReference type="GO" id="GO:0090162">
    <property type="term" value="P:establishment of epithelial cell polarity"/>
    <property type="evidence" value="ECO:0007669"/>
    <property type="project" value="InterPro"/>
</dbReference>
<dbReference type="AlphaFoldDB" id="A0A1B0DG60"/>
<feature type="compositionally biased region" description="Basic and acidic residues" evidence="2">
    <location>
        <begin position="275"/>
        <end position="286"/>
    </location>
</feature>
<dbReference type="PANTHER" id="PTHR33689">
    <property type="entry name" value="FAS-BINDING FACTOR 1"/>
    <property type="match status" value="1"/>
</dbReference>
<dbReference type="InterPro" id="IPR033561">
    <property type="entry name" value="FBF1"/>
</dbReference>